<dbReference type="SMART" id="SM00409">
    <property type="entry name" value="IG"/>
    <property type="match status" value="3"/>
</dbReference>
<dbReference type="SUPFAM" id="SSF48726">
    <property type="entry name" value="Immunoglobulin"/>
    <property type="match status" value="4"/>
</dbReference>
<organism evidence="7 8">
    <name type="scientific">Diaphorina citri</name>
    <name type="common">Asian citrus psyllid</name>
    <dbReference type="NCBI Taxonomy" id="121845"/>
    <lineage>
        <taxon>Eukaryota</taxon>
        <taxon>Metazoa</taxon>
        <taxon>Ecdysozoa</taxon>
        <taxon>Arthropoda</taxon>
        <taxon>Hexapoda</taxon>
        <taxon>Insecta</taxon>
        <taxon>Pterygota</taxon>
        <taxon>Neoptera</taxon>
        <taxon>Paraneoptera</taxon>
        <taxon>Hemiptera</taxon>
        <taxon>Sternorrhyncha</taxon>
        <taxon>Psylloidea</taxon>
        <taxon>Psyllidae</taxon>
        <taxon>Diaphorininae</taxon>
        <taxon>Diaphorina</taxon>
    </lineage>
</organism>
<dbReference type="InterPro" id="IPR003599">
    <property type="entry name" value="Ig_sub"/>
</dbReference>
<feature type="transmembrane region" description="Helical" evidence="4">
    <location>
        <begin position="670"/>
        <end position="690"/>
    </location>
</feature>
<evidence type="ECO:0000259" key="5">
    <source>
        <dbReference type="PROSITE" id="PS50835"/>
    </source>
</evidence>
<name>A0A1S4ECF3_DIACI</name>
<dbReference type="InterPro" id="IPR007110">
    <property type="entry name" value="Ig-like_dom"/>
</dbReference>
<dbReference type="AlphaFoldDB" id="A0A1S4ECF3"/>
<dbReference type="RefSeq" id="XP_017299838.1">
    <property type="nucleotide sequence ID" value="XM_017444349.1"/>
</dbReference>
<feature type="domain" description="Fibronectin type-III" evidence="6">
    <location>
        <begin position="559"/>
        <end position="652"/>
    </location>
</feature>
<dbReference type="CDD" id="cd00096">
    <property type="entry name" value="Ig"/>
    <property type="match status" value="1"/>
</dbReference>
<evidence type="ECO:0000256" key="3">
    <source>
        <dbReference type="ARBA" id="ARBA00023157"/>
    </source>
</evidence>
<keyword evidence="4" id="KW-1133">Transmembrane helix</keyword>
<evidence type="ECO:0000256" key="1">
    <source>
        <dbReference type="ARBA" id="ARBA00004167"/>
    </source>
</evidence>
<dbReference type="Pfam" id="PF13927">
    <property type="entry name" value="Ig_3"/>
    <property type="match status" value="1"/>
</dbReference>
<dbReference type="CDD" id="cd00063">
    <property type="entry name" value="FN3"/>
    <property type="match status" value="1"/>
</dbReference>
<feature type="domain" description="Ig-like" evidence="5">
    <location>
        <begin position="350"/>
        <end position="454"/>
    </location>
</feature>
<feature type="domain" description="Ig-like" evidence="5">
    <location>
        <begin position="156"/>
        <end position="247"/>
    </location>
</feature>
<keyword evidence="2 4" id="KW-0472">Membrane</keyword>
<dbReference type="PANTHER" id="PTHR23278">
    <property type="entry name" value="SIDESTEP PROTEIN"/>
    <property type="match status" value="1"/>
</dbReference>
<evidence type="ECO:0000313" key="8">
    <source>
        <dbReference type="RefSeq" id="XP_017299838.1"/>
    </source>
</evidence>
<feature type="domain" description="Ig-like" evidence="5">
    <location>
        <begin position="459"/>
        <end position="545"/>
    </location>
</feature>
<dbReference type="PANTHER" id="PTHR23278:SF31">
    <property type="entry name" value="SIDESTEP II, ISOFORM A"/>
    <property type="match status" value="1"/>
</dbReference>
<comment type="subcellular location">
    <subcellularLocation>
        <location evidence="1">Membrane</location>
        <topology evidence="1">Single-pass membrane protein</topology>
    </subcellularLocation>
</comment>
<keyword evidence="3" id="KW-1015">Disulfide bond</keyword>
<dbReference type="InterPro" id="IPR036179">
    <property type="entry name" value="Ig-like_dom_sf"/>
</dbReference>
<dbReference type="InterPro" id="IPR013162">
    <property type="entry name" value="CD80_C2-set"/>
</dbReference>
<evidence type="ECO:0000259" key="6">
    <source>
        <dbReference type="PROSITE" id="PS50853"/>
    </source>
</evidence>
<reference evidence="8" key="1">
    <citation type="submission" date="2025-08" db="UniProtKB">
        <authorList>
            <consortium name="RefSeq"/>
        </authorList>
    </citation>
    <scope>IDENTIFICATION</scope>
</reference>
<dbReference type="STRING" id="121845.A0A1S4ECF3"/>
<dbReference type="GeneID" id="103509887"/>
<dbReference type="Proteomes" id="UP000079169">
    <property type="component" value="Unplaced"/>
</dbReference>
<dbReference type="PROSITE" id="PS50853">
    <property type="entry name" value="FN3"/>
    <property type="match status" value="1"/>
</dbReference>
<dbReference type="SUPFAM" id="SSF49265">
    <property type="entry name" value="Fibronectin type III"/>
    <property type="match status" value="1"/>
</dbReference>
<evidence type="ECO:0000256" key="4">
    <source>
        <dbReference type="SAM" id="Phobius"/>
    </source>
</evidence>
<dbReference type="GO" id="GO:0016020">
    <property type="term" value="C:membrane"/>
    <property type="evidence" value="ECO:0007669"/>
    <property type="project" value="UniProtKB-SubCell"/>
</dbReference>
<dbReference type="InterPro" id="IPR003598">
    <property type="entry name" value="Ig_sub2"/>
</dbReference>
<dbReference type="KEGG" id="dci:103509887"/>
<keyword evidence="7" id="KW-1185">Reference proteome</keyword>
<dbReference type="InterPro" id="IPR013783">
    <property type="entry name" value="Ig-like_fold"/>
</dbReference>
<evidence type="ECO:0000313" key="7">
    <source>
        <dbReference type="Proteomes" id="UP000079169"/>
    </source>
</evidence>
<protein>
    <submittedName>
        <fullName evidence="8">B-cell receptor CD22</fullName>
    </submittedName>
</protein>
<keyword evidence="8" id="KW-0675">Receptor</keyword>
<dbReference type="PaxDb" id="121845-A0A1S4ECF3"/>
<feature type="domain" description="Ig-like" evidence="5">
    <location>
        <begin position="47"/>
        <end position="147"/>
    </location>
</feature>
<evidence type="ECO:0000256" key="2">
    <source>
        <dbReference type="ARBA" id="ARBA00023136"/>
    </source>
</evidence>
<proteinExistence type="predicted"/>
<dbReference type="InterPro" id="IPR003961">
    <property type="entry name" value="FN3_dom"/>
</dbReference>
<dbReference type="SMART" id="SM00408">
    <property type="entry name" value="IGc2"/>
    <property type="match status" value="3"/>
</dbReference>
<dbReference type="InterPro" id="IPR036116">
    <property type="entry name" value="FN3_sf"/>
</dbReference>
<dbReference type="Pfam" id="PF08205">
    <property type="entry name" value="C2-set_2"/>
    <property type="match status" value="2"/>
</dbReference>
<accession>A0A1S4ECF3</accession>
<dbReference type="Gene3D" id="2.60.40.10">
    <property type="entry name" value="Immunoglobulins"/>
    <property type="match status" value="5"/>
</dbReference>
<gene>
    <name evidence="8" type="primary">LOC103509887</name>
</gene>
<keyword evidence="4" id="KW-0812">Transmembrane</keyword>
<sequence>MTQVLTTIDNSLKLKLNDLKNIQRTFQKKKKKNLIQFFSTFSVAVPPQYPVVLDKFGRQLNSTIGPQQEGEEVILTCRVVGGKPQPLVRWLINNITVDELYEHNSGDVIENRLVWPSGNRTVRRQDLNAIFTCQAVNTDLVDPREISLVLDLYLKPLAVRIMSEHQVLDADQRYRLSCESAGSRPPAVITWYKNGKIFQLTDTKTEKHENVTRSEISFTPSTSDDGKVITCRAENMYVNSTSEKHVETTWNLRVVLLDNLYNRLRMFVLRLLIKQHITSSCSILANTDYLQRHNSSAKIVHQFLALKFDLTTDKTEYYKYQPQPVLENENMKIYWDSTVVTDRRIEANRPDIVLVDKNEKTVKLIDIAHPADHNILHSTATKIHKYQDLATEIRNMWDMTGVEGIPLAHNTSARIILSNQSLVLQKVSRQSAGTYKCSAINTKGEATSNQLKLRVKYAPICKSDRIVIVGASRSESVDIHCAVEADPPARSFKWKFNNSGETLDVGSERFSSGSRGSMLRYTPVTELDYGTLSCAAQNAIGTQVTPCLYQVVLAGKPQPPQNCSVRNETTSSVHISCTPGYDGGLPQTFTLELYSASDLNLLVNLTNLDTPAFTLEDLGLDGTVLMRVVISGVNAKGRSLPVIWDDFSMSGAHYAEDTENISSVTSAVNIVTTSIVISICFLLLLVLLICKVTRSAGCEEHMVEKVSTSHLHHLHQKSKDLDEAADPDIIPAKFEILGGYRFKSHWCPFGRPSAAVTTAGGGGYAEMSPKTYHVLPYISKSPPPTYDLELKASSSPEPVFKEVQQRTSTLKKQKPYGELLETKSDELNGKTISEKLMSNRLPESCV</sequence>
<dbReference type="PROSITE" id="PS50835">
    <property type="entry name" value="IG_LIKE"/>
    <property type="match status" value="4"/>
</dbReference>